<dbReference type="AlphaFoldDB" id="A0AAE7R3L8"/>
<reference evidence="2 5" key="1">
    <citation type="journal article" date="2020" name="Science">
        <title>Unexpected conservation and global transmission of agrobacterial virulence plasmids.</title>
        <authorList>
            <person name="Weisberg A.J."/>
            <person name="Davis E.W. 2nd"/>
            <person name="Tabima J."/>
            <person name="Belcher M.S."/>
            <person name="Miller M."/>
            <person name="Kuo C.H."/>
            <person name="Loper J.E."/>
            <person name="Grunwald N.J."/>
            <person name="Putnam M.L."/>
            <person name="Chang J.H."/>
        </authorList>
    </citation>
    <scope>NUCLEOTIDE SEQUENCE [LARGE SCALE GENOMIC DNA]</scope>
    <source>
        <strain evidence="2 5">A19/93</strain>
    </source>
</reference>
<dbReference type="RefSeq" id="WP_065698173.1">
    <property type="nucleotide sequence ID" value="NZ_CP049206.1"/>
</dbReference>
<evidence type="ECO:0000313" key="4">
    <source>
        <dbReference type="Proteomes" id="UP000663912"/>
    </source>
</evidence>
<name>A0AAE7R3L8_9HYPH</name>
<reference evidence="3" key="2">
    <citation type="submission" date="2020-02" db="EMBL/GenBank/DDBJ databases">
        <title>Unexpected conservation and global transmission of agrobacterial virulence plasmids.</title>
        <authorList>
            <person name="Weisberg A.J."/>
            <person name="Davis E.W. II"/>
            <person name="Tabima J.R."/>
            <person name="Belcher M.S."/>
            <person name="Miller M."/>
            <person name="Kuo C.-H."/>
            <person name="Loper J.E."/>
            <person name="Grunwald N.J."/>
            <person name="Putnam M.L."/>
            <person name="Chang J.H."/>
        </authorList>
    </citation>
    <scope>NUCLEOTIDE SEQUENCE</scope>
    <source>
        <strain evidence="3">W2/73</strain>
    </source>
</reference>
<feature type="chain" id="PRO_5042108884" description="Autotransporter domain-containing protein" evidence="1">
    <location>
        <begin position="26"/>
        <end position="219"/>
    </location>
</feature>
<gene>
    <name evidence="2" type="ORF">G6L72_07810</name>
    <name evidence="3" type="ORF">G6M88_01035</name>
</gene>
<dbReference type="Proteomes" id="UP000822331">
    <property type="component" value="Unassembled WGS sequence"/>
</dbReference>
<protein>
    <recommendedName>
        <fullName evidence="6">Autotransporter domain-containing protein</fullName>
    </recommendedName>
</protein>
<organism evidence="3 4">
    <name type="scientific">Agrobacterium rubi</name>
    <dbReference type="NCBI Taxonomy" id="28099"/>
    <lineage>
        <taxon>Bacteria</taxon>
        <taxon>Pseudomonadati</taxon>
        <taxon>Pseudomonadota</taxon>
        <taxon>Alphaproteobacteria</taxon>
        <taxon>Hyphomicrobiales</taxon>
        <taxon>Rhizobiaceae</taxon>
        <taxon>Rhizobium/Agrobacterium group</taxon>
        <taxon>Agrobacterium</taxon>
    </lineage>
</organism>
<keyword evidence="5" id="KW-1185">Reference proteome</keyword>
<evidence type="ECO:0000313" key="2">
    <source>
        <dbReference type="EMBL" id="NTF36614.1"/>
    </source>
</evidence>
<feature type="signal peptide" evidence="1">
    <location>
        <begin position="1"/>
        <end position="25"/>
    </location>
</feature>
<proteinExistence type="predicted"/>
<dbReference type="EMBL" id="CP049206">
    <property type="protein sequence ID" value="QTF99071.1"/>
    <property type="molecule type" value="Genomic_DNA"/>
</dbReference>
<keyword evidence="1" id="KW-0732">Signal</keyword>
<evidence type="ECO:0000313" key="5">
    <source>
        <dbReference type="Proteomes" id="UP000822331"/>
    </source>
</evidence>
<dbReference type="Proteomes" id="UP000663912">
    <property type="component" value="Chromosome 1"/>
</dbReference>
<evidence type="ECO:0008006" key="6">
    <source>
        <dbReference type="Google" id="ProtNLM"/>
    </source>
</evidence>
<dbReference type="KEGG" id="arui:G6M88_01035"/>
<evidence type="ECO:0000256" key="1">
    <source>
        <dbReference type="SAM" id="SignalP"/>
    </source>
</evidence>
<sequence>MVLKTRHGVLIAAVTVGLSSGLALAQERGLIWAPAKNSDTSYSARIGAKLPTDTPIRGGLEMGMNASDGGALVDTPVKFWGTVTLLSSTLPGAKVAGDIGVLMNALTGSSALTMTTSQKRIATADLDVESNRNMTVRYDGTAQQWSGLDVSQSLRLTRSETGTAFVLTGASRDSFNDFTSSVGLEQKLGENLTVSGHLDQGYQEDRFRPSINARYNIRW</sequence>
<accession>A0AAE7R3L8</accession>
<dbReference type="EMBL" id="JAAMCP010000005">
    <property type="protein sequence ID" value="NTF36614.1"/>
    <property type="molecule type" value="Genomic_DNA"/>
</dbReference>
<evidence type="ECO:0000313" key="3">
    <source>
        <dbReference type="EMBL" id="QTF99071.1"/>
    </source>
</evidence>